<dbReference type="RefSeq" id="WP_209237223.1">
    <property type="nucleotide sequence ID" value="NZ_JADKMA010000003.1"/>
</dbReference>
<name>A0ABS3X4M0_9ACTN</name>
<keyword evidence="2" id="KW-1185">Reference proteome</keyword>
<reference evidence="1 2" key="1">
    <citation type="submission" date="2020-11" db="EMBL/GenBank/DDBJ databases">
        <title>Streptomyces spirodelae sp. nov., isolated from duckweed.</title>
        <authorList>
            <person name="Saimee Y."/>
            <person name="Duangmal K."/>
        </authorList>
    </citation>
    <scope>NUCLEOTIDE SEQUENCE [LARGE SCALE GENOMIC DNA]</scope>
    <source>
        <strain evidence="1 2">S16-07</strain>
    </source>
</reference>
<dbReference type="EMBL" id="JADKMA010000003">
    <property type="protein sequence ID" value="MBO8190320.1"/>
    <property type="molecule type" value="Genomic_DNA"/>
</dbReference>
<gene>
    <name evidence="1" type="ORF">ITI46_01110</name>
</gene>
<evidence type="ECO:0000313" key="1">
    <source>
        <dbReference type="EMBL" id="MBO8190320.1"/>
    </source>
</evidence>
<comment type="caution">
    <text evidence="1">The sequence shown here is derived from an EMBL/GenBank/DDBJ whole genome shotgun (WGS) entry which is preliminary data.</text>
</comment>
<sequence length="118" mass="13122">MAMVVTVVAFWRNALGFATLGPFLLLVRRHREVARVARGERGLLRHEQWRPLARGFLAATSLALHFATFMTSTRMSTVAMSTALVATQPIWQALIDAGQGVPVARRTWLGLRWPGTQP</sequence>
<dbReference type="Proteomes" id="UP001519064">
    <property type="component" value="Unassembled WGS sequence"/>
</dbReference>
<accession>A0ABS3X4M0</accession>
<evidence type="ECO:0000313" key="2">
    <source>
        <dbReference type="Proteomes" id="UP001519064"/>
    </source>
</evidence>
<protein>
    <submittedName>
        <fullName evidence="1">Uncharacterized protein</fullName>
    </submittedName>
</protein>
<organism evidence="1 2">
    <name type="scientific">Streptomyces oryzae</name>
    <dbReference type="NCBI Taxonomy" id="1434886"/>
    <lineage>
        <taxon>Bacteria</taxon>
        <taxon>Bacillati</taxon>
        <taxon>Actinomycetota</taxon>
        <taxon>Actinomycetes</taxon>
        <taxon>Kitasatosporales</taxon>
        <taxon>Streptomycetaceae</taxon>
        <taxon>Streptomyces</taxon>
    </lineage>
</organism>
<proteinExistence type="predicted"/>